<protein>
    <submittedName>
        <fullName evidence="2">Uncharacterized protein</fullName>
    </submittedName>
</protein>
<proteinExistence type="predicted"/>
<evidence type="ECO:0000256" key="1">
    <source>
        <dbReference type="SAM" id="MobiDB-lite"/>
    </source>
</evidence>
<keyword evidence="3" id="KW-1185">Reference proteome</keyword>
<reference evidence="2" key="1">
    <citation type="submission" date="2015-10" db="EMBL/GenBank/DDBJ databases">
        <authorList>
            <person name="Regsiter A."/>
            <person name="william w."/>
        </authorList>
    </citation>
    <scope>NUCLEOTIDE SEQUENCE</scope>
    <source>
        <strain evidence="2">Montdore</strain>
    </source>
</reference>
<accession>A0A292PRF4</accession>
<name>A0A292PRF4_9PEZI</name>
<dbReference type="Proteomes" id="UP001412239">
    <property type="component" value="Unassembled WGS sequence"/>
</dbReference>
<feature type="region of interest" description="Disordered" evidence="1">
    <location>
        <begin position="1"/>
        <end position="39"/>
    </location>
</feature>
<organism evidence="2 3">
    <name type="scientific">Tuber aestivum</name>
    <name type="common">summer truffle</name>
    <dbReference type="NCBI Taxonomy" id="59557"/>
    <lineage>
        <taxon>Eukaryota</taxon>
        <taxon>Fungi</taxon>
        <taxon>Dikarya</taxon>
        <taxon>Ascomycota</taxon>
        <taxon>Pezizomycotina</taxon>
        <taxon>Pezizomycetes</taxon>
        <taxon>Pezizales</taxon>
        <taxon>Tuberaceae</taxon>
        <taxon>Tuber</taxon>
    </lineage>
</organism>
<feature type="compositionally biased region" description="Basic and acidic residues" evidence="1">
    <location>
        <begin position="19"/>
        <end position="39"/>
    </location>
</feature>
<dbReference type="EMBL" id="LN891089">
    <property type="protein sequence ID" value="CUS09285.1"/>
    <property type="molecule type" value="Genomic_DNA"/>
</dbReference>
<evidence type="ECO:0000313" key="3">
    <source>
        <dbReference type="Proteomes" id="UP001412239"/>
    </source>
</evidence>
<gene>
    <name evidence="2" type="ORF">GSTUAT00006631001</name>
</gene>
<evidence type="ECO:0000313" key="2">
    <source>
        <dbReference type="EMBL" id="CUS09285.1"/>
    </source>
</evidence>
<sequence>MEPRTATKMKLRTTNAKRPSKEPCVNRKDCGESTEGEKDRVSWEWRNRDSGTAKGPCCYSVSPSSQICGFDGRVGANVSRCARQQIIVSNPSYCPGCPGSMAGLETPALVFGVSTSPPDKKRIGCDIIYILSCPVEDMHGVFGGRAPGGGWGGQVHQRFF</sequence>
<dbReference type="AlphaFoldDB" id="A0A292PRF4"/>